<dbReference type="KEGG" id="pyr:P186_2070"/>
<dbReference type="OrthoDB" id="28669at2157"/>
<dbReference type="Proteomes" id="UP000005867">
    <property type="component" value="Chromosome"/>
</dbReference>
<dbReference type="SUPFAM" id="SSF52540">
    <property type="entry name" value="P-loop containing nucleoside triphosphate hydrolases"/>
    <property type="match status" value="1"/>
</dbReference>
<dbReference type="AlphaFoldDB" id="G7VII4"/>
<proteinExistence type="predicted"/>
<keyword evidence="2" id="KW-1185">Reference proteome</keyword>
<organism evidence="1 2">
    <name type="scientific">Pyrobaculum ferrireducens</name>
    <dbReference type="NCBI Taxonomy" id="1104324"/>
    <lineage>
        <taxon>Archaea</taxon>
        <taxon>Thermoproteota</taxon>
        <taxon>Thermoprotei</taxon>
        <taxon>Thermoproteales</taxon>
        <taxon>Thermoproteaceae</taxon>
        <taxon>Pyrobaculum</taxon>
    </lineage>
</organism>
<sequence>MAVYRLLIVGDVGRGKTLLLAKMLKALAALGISVTILDFAPEKMGVGAKLTRYMDVAGVRYLTDVFRAPRLEGRDEGEELALARENAERAAALIRQFLASPTPVLAVNDLTIYLHAGDPALVEEAIDSADVFIATAYYGSALRDKGSGISERERRAVEELMKMCDVFRL</sequence>
<accession>G7VII4</accession>
<dbReference type="HOGENOM" id="CLU_1514597_0_0_2"/>
<dbReference type="EMBL" id="CP003098">
    <property type="protein sequence ID" value="AET33464.1"/>
    <property type="molecule type" value="Genomic_DNA"/>
</dbReference>
<dbReference type="eggNOG" id="arCOG04316">
    <property type="taxonomic scope" value="Archaea"/>
</dbReference>
<dbReference type="InterPro" id="IPR027417">
    <property type="entry name" value="P-loop_NTPase"/>
</dbReference>
<gene>
    <name evidence="1" type="ORF">P186_2070</name>
</gene>
<protein>
    <submittedName>
        <fullName evidence="1">Uncharacterized protein</fullName>
    </submittedName>
</protein>
<dbReference type="GeneID" id="11596557"/>
<dbReference type="RefSeq" id="WP_014289289.1">
    <property type="nucleotide sequence ID" value="NC_016645.1"/>
</dbReference>
<dbReference type="Gene3D" id="3.40.50.300">
    <property type="entry name" value="P-loop containing nucleotide triphosphate hydrolases"/>
    <property type="match status" value="1"/>
</dbReference>
<evidence type="ECO:0000313" key="1">
    <source>
        <dbReference type="EMBL" id="AET33464.1"/>
    </source>
</evidence>
<reference evidence="1 2" key="1">
    <citation type="journal article" date="2012" name="J. Bacteriol.">
        <title>Complete genome sequence of strain 1860, a crenarchaeon of the genus pyrobaculum able to grow with various electron acceptors.</title>
        <authorList>
            <person name="Mardanov A.V."/>
            <person name="Gumerov V.M."/>
            <person name="Slobodkina G.B."/>
            <person name="Beletsky A.V."/>
            <person name="Bonch-Osmolovskaya E.A."/>
            <person name="Ravin N.V."/>
            <person name="Skryabin K.G."/>
        </authorList>
    </citation>
    <scope>NUCLEOTIDE SEQUENCE [LARGE SCALE GENOMIC DNA]</scope>
    <source>
        <strain evidence="1 2">1860</strain>
    </source>
</reference>
<dbReference type="STRING" id="1104324.P186_2070"/>
<evidence type="ECO:0000313" key="2">
    <source>
        <dbReference type="Proteomes" id="UP000005867"/>
    </source>
</evidence>
<dbReference type="BioCyc" id="PSP1104324:GJSN-2020-MONOMER"/>
<name>G7VII4_9CREN</name>